<evidence type="ECO:0000256" key="6">
    <source>
        <dbReference type="SAM" id="Phobius"/>
    </source>
</evidence>
<dbReference type="FunFam" id="2.60.120.330:FF:000079">
    <property type="entry name" value="Protein SRG1"/>
    <property type="match status" value="1"/>
</dbReference>
<evidence type="ECO:0000256" key="3">
    <source>
        <dbReference type="ARBA" id="ARBA00022896"/>
    </source>
</evidence>
<dbReference type="GO" id="GO:0016491">
    <property type="term" value="F:oxidoreductase activity"/>
    <property type="evidence" value="ECO:0007669"/>
    <property type="project" value="UniProtKB-KW"/>
</dbReference>
<dbReference type="STRING" id="3818.A0A445CAX9"/>
<feature type="domain" description="Fe2OG dioxygenase" evidence="7">
    <location>
        <begin position="269"/>
        <end position="372"/>
    </location>
</feature>
<dbReference type="Gramene" id="arahy.Tifrunner.gnm2.ann2.Ah17g410000.1">
    <property type="protein sequence ID" value="arahy.Tifrunner.gnm2.ann2.Ah17g410000.1-CDS"/>
    <property type="gene ID" value="arahy.Tifrunner.gnm2.ann2.Ah17g410000"/>
</dbReference>
<dbReference type="Pfam" id="PF14226">
    <property type="entry name" value="DIOX_N"/>
    <property type="match status" value="1"/>
</dbReference>
<dbReference type="AlphaFoldDB" id="A0A445CAX9"/>
<evidence type="ECO:0000256" key="1">
    <source>
        <dbReference type="ARBA" id="ARBA00008056"/>
    </source>
</evidence>
<evidence type="ECO:0000313" key="8">
    <source>
        <dbReference type="EMBL" id="RYR48095.1"/>
    </source>
</evidence>
<dbReference type="Pfam" id="PF03171">
    <property type="entry name" value="2OG-FeII_Oxy"/>
    <property type="match status" value="1"/>
</dbReference>
<evidence type="ECO:0000256" key="5">
    <source>
        <dbReference type="RuleBase" id="RU003682"/>
    </source>
</evidence>
<keyword evidence="6" id="KW-0812">Transmembrane</keyword>
<feature type="transmembrane region" description="Helical" evidence="6">
    <location>
        <begin position="45"/>
        <end position="66"/>
    </location>
</feature>
<name>A0A445CAX9_ARAHY</name>
<dbReference type="SUPFAM" id="SSF51197">
    <property type="entry name" value="Clavaminate synthase-like"/>
    <property type="match status" value="1"/>
</dbReference>
<sequence>MQCKYNSDSQSSQLYSRSKEALFFSCTNKSVEFAISLPRITTIPFPYFLFLFLFLVRSIIIIHSVISNTTLAMASAASPSEITSIKAFAESNGSSPIPSTYHSLTEPRDDVADHLACSIPVIDFSHLTSHDPQIHASTVHQLANACAQWGFFLLTNHGISEKLMEEVMEKSHEFHNLPLEEKEEFADKGPLTAIRHGTSFHPQAEKLHYWRDYLKVITLPQFNFPHKPPGYKEIAFEYSRKIRGVARELLKGISESLGLDAESIIESTGFDSGLQIFAVNLYPPCPEPDLAVGLPPHSDHGLLTLLTQNGIGGLQVKHTGKWVNVNPLPNCLIVNTGDQLEAVSNGRYKSVMHRAVLNNRDTRISLVLVNGPDLDKEIGPALGLLEKEDPLFKTMKYRDYFEIQQMTRFAYKSGLDEIRLN</sequence>
<dbReference type="InterPro" id="IPR027443">
    <property type="entry name" value="IPNS-like_sf"/>
</dbReference>
<dbReference type="InterPro" id="IPR050295">
    <property type="entry name" value="Plant_2OG-oxidoreductases"/>
</dbReference>
<gene>
    <name evidence="8" type="ORF">Ahy_A07g034086</name>
</gene>
<keyword evidence="5" id="KW-0560">Oxidoreductase</keyword>
<dbReference type="Gene3D" id="2.60.120.330">
    <property type="entry name" value="B-lactam Antibiotic, Isopenicillin N Synthase, Chain"/>
    <property type="match status" value="1"/>
</dbReference>
<protein>
    <recommendedName>
        <fullName evidence="7">Fe2OG dioxygenase domain-containing protein</fullName>
    </recommendedName>
</protein>
<comment type="similarity">
    <text evidence="1 5">Belongs to the iron/ascorbate-dependent oxidoreductase family.</text>
</comment>
<dbReference type="GO" id="GO:0046872">
    <property type="term" value="F:metal ion binding"/>
    <property type="evidence" value="ECO:0007669"/>
    <property type="project" value="UniProtKB-KW"/>
</dbReference>
<organism evidence="8 9">
    <name type="scientific">Arachis hypogaea</name>
    <name type="common">Peanut</name>
    <dbReference type="NCBI Taxonomy" id="3818"/>
    <lineage>
        <taxon>Eukaryota</taxon>
        <taxon>Viridiplantae</taxon>
        <taxon>Streptophyta</taxon>
        <taxon>Embryophyta</taxon>
        <taxon>Tracheophyta</taxon>
        <taxon>Spermatophyta</taxon>
        <taxon>Magnoliopsida</taxon>
        <taxon>eudicotyledons</taxon>
        <taxon>Gunneridae</taxon>
        <taxon>Pentapetalae</taxon>
        <taxon>rosids</taxon>
        <taxon>fabids</taxon>
        <taxon>Fabales</taxon>
        <taxon>Fabaceae</taxon>
        <taxon>Papilionoideae</taxon>
        <taxon>50 kb inversion clade</taxon>
        <taxon>dalbergioids sensu lato</taxon>
        <taxon>Dalbergieae</taxon>
        <taxon>Pterocarpus clade</taxon>
        <taxon>Arachis</taxon>
    </lineage>
</organism>
<dbReference type="PANTHER" id="PTHR47991">
    <property type="entry name" value="OXOGLUTARATE/IRON-DEPENDENT DIOXYGENASE"/>
    <property type="match status" value="1"/>
</dbReference>
<evidence type="ECO:0000256" key="2">
    <source>
        <dbReference type="ARBA" id="ARBA00022723"/>
    </source>
</evidence>
<dbReference type="InterPro" id="IPR005123">
    <property type="entry name" value="Oxoglu/Fe-dep_dioxygenase_dom"/>
</dbReference>
<reference evidence="8 9" key="1">
    <citation type="submission" date="2019-01" db="EMBL/GenBank/DDBJ databases">
        <title>Sequencing of cultivated peanut Arachis hypogaea provides insights into genome evolution and oil improvement.</title>
        <authorList>
            <person name="Chen X."/>
        </authorList>
    </citation>
    <scope>NUCLEOTIDE SEQUENCE [LARGE SCALE GENOMIC DNA]</scope>
    <source>
        <strain evidence="9">cv. Fuhuasheng</strain>
        <tissue evidence="8">Leaves</tissue>
    </source>
</reference>
<dbReference type="PROSITE" id="PS51471">
    <property type="entry name" value="FE2OG_OXY"/>
    <property type="match status" value="1"/>
</dbReference>
<dbReference type="SMR" id="A0A445CAX9"/>
<keyword evidence="6" id="KW-0472">Membrane</keyword>
<evidence type="ECO:0000313" key="9">
    <source>
        <dbReference type="Proteomes" id="UP000289738"/>
    </source>
</evidence>
<dbReference type="InterPro" id="IPR026992">
    <property type="entry name" value="DIOX_N"/>
</dbReference>
<dbReference type="Proteomes" id="UP000289738">
    <property type="component" value="Chromosome A07"/>
</dbReference>
<keyword evidence="6" id="KW-1133">Transmembrane helix</keyword>
<accession>A0A445CAX9</accession>
<keyword evidence="2 5" id="KW-0479">Metal-binding</keyword>
<evidence type="ECO:0000259" key="7">
    <source>
        <dbReference type="PROSITE" id="PS51471"/>
    </source>
</evidence>
<dbReference type="OrthoDB" id="1424852at2759"/>
<dbReference type="InterPro" id="IPR044861">
    <property type="entry name" value="IPNS-like_FE2OG_OXY"/>
</dbReference>
<dbReference type="GO" id="GO:0031418">
    <property type="term" value="F:L-ascorbic acid binding"/>
    <property type="evidence" value="ECO:0007669"/>
    <property type="project" value="UniProtKB-KW"/>
</dbReference>
<keyword evidence="4 5" id="KW-0408">Iron</keyword>
<comment type="caution">
    <text evidence="8">The sequence shown here is derived from an EMBL/GenBank/DDBJ whole genome shotgun (WGS) entry which is preliminary data.</text>
</comment>
<dbReference type="PRINTS" id="PR00682">
    <property type="entry name" value="IPNSYNTHASE"/>
</dbReference>
<dbReference type="EMBL" id="SDMP01000007">
    <property type="protein sequence ID" value="RYR48095.1"/>
    <property type="molecule type" value="Genomic_DNA"/>
</dbReference>
<keyword evidence="3" id="KW-0847">Vitamin C</keyword>
<keyword evidence="9" id="KW-1185">Reference proteome</keyword>
<proteinExistence type="inferred from homology"/>
<evidence type="ECO:0000256" key="4">
    <source>
        <dbReference type="ARBA" id="ARBA00023004"/>
    </source>
</evidence>